<feature type="transmembrane region" description="Helical" evidence="1">
    <location>
        <begin position="6"/>
        <end position="26"/>
    </location>
</feature>
<organism evidence="2">
    <name type="scientific">uncultured Caudovirales phage</name>
    <dbReference type="NCBI Taxonomy" id="2100421"/>
    <lineage>
        <taxon>Viruses</taxon>
        <taxon>Duplodnaviria</taxon>
        <taxon>Heunggongvirae</taxon>
        <taxon>Uroviricota</taxon>
        <taxon>Caudoviricetes</taxon>
        <taxon>Peduoviridae</taxon>
        <taxon>Maltschvirus</taxon>
        <taxon>Maltschvirus maltsch</taxon>
    </lineage>
</organism>
<sequence length="63" mass="7311">MELNITLIELALFTWAAVATGFAMMYKENDRLARAVILHILDNKDARDKMVAAHEEFMKERRS</sequence>
<keyword evidence="1" id="KW-0812">Transmembrane</keyword>
<evidence type="ECO:0000313" key="2">
    <source>
        <dbReference type="EMBL" id="CAB5220020.1"/>
    </source>
</evidence>
<proteinExistence type="predicted"/>
<reference evidence="2" key="1">
    <citation type="submission" date="2020-05" db="EMBL/GenBank/DDBJ databases">
        <authorList>
            <person name="Chiriac C."/>
            <person name="Salcher M."/>
            <person name="Ghai R."/>
            <person name="Kavagutti S V."/>
        </authorList>
    </citation>
    <scope>NUCLEOTIDE SEQUENCE</scope>
</reference>
<dbReference type="EMBL" id="LR798281">
    <property type="protein sequence ID" value="CAB5220020.1"/>
    <property type="molecule type" value="Genomic_DNA"/>
</dbReference>
<protein>
    <submittedName>
        <fullName evidence="2">Uncharacterized protein</fullName>
    </submittedName>
</protein>
<keyword evidence="1" id="KW-0472">Membrane</keyword>
<evidence type="ECO:0000256" key="1">
    <source>
        <dbReference type="SAM" id="Phobius"/>
    </source>
</evidence>
<accession>A0A6J7WQH8</accession>
<name>A0A6J7WQH8_9CAUD</name>
<gene>
    <name evidence="2" type="ORF">UFOVP232_27</name>
</gene>
<keyword evidence="1" id="KW-1133">Transmembrane helix</keyword>